<dbReference type="InterPro" id="IPR020020">
    <property type="entry name" value="Luciferase-type_oxidoreductase"/>
</dbReference>
<evidence type="ECO:0000256" key="4">
    <source>
        <dbReference type="ARBA" id="ARBA00023033"/>
    </source>
</evidence>
<dbReference type="GO" id="GO:0004497">
    <property type="term" value="F:monooxygenase activity"/>
    <property type="evidence" value="ECO:0007669"/>
    <property type="project" value="UniProtKB-KW"/>
</dbReference>
<dbReference type="Proteomes" id="UP000594380">
    <property type="component" value="Unassembled WGS sequence"/>
</dbReference>
<dbReference type="PANTHER" id="PTHR30011">
    <property type="entry name" value="ALKANESULFONATE MONOOXYGENASE-RELATED"/>
    <property type="match status" value="1"/>
</dbReference>
<keyword evidence="3" id="KW-0560">Oxidoreductase</keyword>
<protein>
    <submittedName>
        <fullName evidence="6">LLM class oxidoreductase</fullName>
    </submittedName>
</protein>
<evidence type="ECO:0000256" key="1">
    <source>
        <dbReference type="ARBA" id="ARBA00022630"/>
    </source>
</evidence>
<dbReference type="PANTHER" id="PTHR30011:SF16">
    <property type="entry name" value="C2H2 FINGER DOMAIN TRANSCRIPTION FACTOR (EUROFUNG)-RELATED"/>
    <property type="match status" value="1"/>
</dbReference>
<dbReference type="AlphaFoldDB" id="A0A7Y6JUS8"/>
<dbReference type="GO" id="GO:0016705">
    <property type="term" value="F:oxidoreductase activity, acting on paired donors, with incorporation or reduction of molecular oxygen"/>
    <property type="evidence" value="ECO:0007669"/>
    <property type="project" value="InterPro"/>
</dbReference>
<reference evidence="6 7" key="1">
    <citation type="submission" date="2020-02" db="EMBL/GenBank/DDBJ databases">
        <title>Paraburkholderia simonii sp. nov. and Paraburkholderia youngii sp. nov. Brazilian and Mexican Mimosa-associated rhizobia.</title>
        <authorList>
            <person name="Mavima L."/>
            <person name="Beukes C.W."/>
            <person name="Chan W.Y."/>
            <person name="Palmer M."/>
            <person name="De Meyer S.E."/>
            <person name="James E.K."/>
            <person name="Venter S.N."/>
            <person name="Steenkamp E.T."/>
        </authorList>
    </citation>
    <scope>NUCLEOTIDE SEQUENCE [LARGE SCALE GENOMIC DNA]</scope>
    <source>
        <strain evidence="6 7">JPY169</strain>
    </source>
</reference>
<dbReference type="InterPro" id="IPR036661">
    <property type="entry name" value="Luciferase-like_sf"/>
</dbReference>
<sequence length="342" mass="37955">MSAITAIKASAPIEPALSEQPAWRRVFREGALTVGLILPLETHPDSPFPTMRDHVAMAQRAESMGVAALWMRDIPFYDPAYGDAGQIFEPLVYIASLAAVTSEVALGTTGIVLPMRDPLLLAKQVNSLDQLTNGRLLLGMSSGDRPSEYPVFGIDFDTRGERFRDAFQTYRTVGEQPFPVFSSLRFGKSDGTLDMLPKPQYGRIPAIAVGRAQQSLEWIAAHMDGYLGFVPRPDALDAFVRGWNEHVAHSMGREAFKPIAFGGYLYLHPRPDYPFRTIRGGFVIGSRSLRYFLEQAREAGVSHVALNPKVTPRPYADVLDELHSEVLPYFIPEVSHATREHT</sequence>
<evidence type="ECO:0000259" key="5">
    <source>
        <dbReference type="Pfam" id="PF00296"/>
    </source>
</evidence>
<keyword evidence="4" id="KW-0503">Monooxygenase</keyword>
<keyword evidence="2" id="KW-0288">FMN</keyword>
<feature type="domain" description="Luciferase-like" evidence="5">
    <location>
        <begin position="46"/>
        <end position="250"/>
    </location>
</feature>
<evidence type="ECO:0000256" key="3">
    <source>
        <dbReference type="ARBA" id="ARBA00023002"/>
    </source>
</evidence>
<name>A0A7Y6JUS8_9BURK</name>
<dbReference type="InterPro" id="IPR051260">
    <property type="entry name" value="Diverse_substr_monoxygenases"/>
</dbReference>
<comment type="caution">
    <text evidence="6">The sequence shown here is derived from an EMBL/GenBank/DDBJ whole genome shotgun (WGS) entry which is preliminary data.</text>
</comment>
<dbReference type="NCBIfam" id="TIGR03571">
    <property type="entry name" value="lucif_BA3436"/>
    <property type="match status" value="1"/>
</dbReference>
<dbReference type="EMBL" id="JAALDK010000001">
    <property type="protein sequence ID" value="NUX99124.1"/>
    <property type="molecule type" value="Genomic_DNA"/>
</dbReference>
<organism evidence="6 7">
    <name type="scientific">Paraburkholderia youngii</name>
    <dbReference type="NCBI Taxonomy" id="2782701"/>
    <lineage>
        <taxon>Bacteria</taxon>
        <taxon>Pseudomonadati</taxon>
        <taxon>Pseudomonadota</taxon>
        <taxon>Betaproteobacteria</taxon>
        <taxon>Burkholderiales</taxon>
        <taxon>Burkholderiaceae</taxon>
        <taxon>Paraburkholderia</taxon>
    </lineage>
</organism>
<evidence type="ECO:0000313" key="7">
    <source>
        <dbReference type="Proteomes" id="UP000594380"/>
    </source>
</evidence>
<evidence type="ECO:0000256" key="2">
    <source>
        <dbReference type="ARBA" id="ARBA00022643"/>
    </source>
</evidence>
<evidence type="ECO:0000313" key="6">
    <source>
        <dbReference type="EMBL" id="NUX99124.1"/>
    </source>
</evidence>
<dbReference type="InterPro" id="IPR011251">
    <property type="entry name" value="Luciferase-like_dom"/>
</dbReference>
<dbReference type="SUPFAM" id="SSF51679">
    <property type="entry name" value="Bacterial luciferase-like"/>
    <property type="match status" value="1"/>
</dbReference>
<keyword evidence="1" id="KW-0285">Flavoprotein</keyword>
<dbReference type="Pfam" id="PF00296">
    <property type="entry name" value="Bac_luciferase"/>
    <property type="match status" value="1"/>
</dbReference>
<accession>A0A7Y6JUS8</accession>
<proteinExistence type="predicted"/>
<dbReference type="Gene3D" id="3.20.20.30">
    <property type="entry name" value="Luciferase-like domain"/>
    <property type="match status" value="1"/>
</dbReference>
<gene>
    <name evidence="6" type="ORF">G5S42_05135</name>
</gene>